<name>C5C347_BEUC1</name>
<sequence length="570" mass="59541">MTLRSQLARASAPEADALRLGIGWQEDDLAKPYVLVESVAGDSHPGSHHLRELSEAVRDGVVPGGAAAQYTCTDMCDGIAQGTDGMDYSLPSRDLIAAAVEMHAESAYYDAVALISGCDKAVPAHLMAAARLDLPTVHVPGGVMLPGHDDVTIDGIGELAARLRRGELDPAEYRTWVRDAVPSCGSCAFMGTALTSQVLSEVLGFALPHSAVMPAGSAFSLDVAAASGRQLLDRLAAGRTARRYLTPSSIRNAMVVHAAIGGSTNFVIHLAAIVAEAGGALDLEELQRINDSTPYVADIRPAGRFPANLFWHAGGVPTLMRLLREHLDLDAPCGWDVPWGDLLERESAEPFTAGDAELARRGLTPSDILRPTASPLSERGALAVVRGNLAPEGAVVKRTAVHPDARRVVGPARVFEDQETALEAVSTRSIRPGDVLVIRGEGPRGSGMPEQYYLTSAIASDPELVTSVALITDGRFSGASLGPCIGHVSPEAAAGGPIGQIREGDVLEVDIDERRLNLLDPDAAGGASTLAERAASHPYAAPPPGRGYLGIFQSLAGSAMSGARMTAGGR</sequence>
<proteinExistence type="inferred from homology"/>
<reference evidence="10 11" key="1">
    <citation type="journal article" date="2009" name="Stand. Genomic Sci.">
        <title>Complete genome sequence of Beutenbergia cavernae type strain (HKI 0122).</title>
        <authorList>
            <person name="Land M."/>
            <person name="Pukall R."/>
            <person name="Abt B."/>
            <person name="Goker M."/>
            <person name="Rohde M."/>
            <person name="Glavina Del Rio T."/>
            <person name="Tice H."/>
            <person name="Copeland A."/>
            <person name="Cheng J.F."/>
            <person name="Lucas S."/>
            <person name="Chen F."/>
            <person name="Nolan M."/>
            <person name="Bruce D."/>
            <person name="Goodwin L."/>
            <person name="Pitluck S."/>
            <person name="Ivanova N."/>
            <person name="Mavromatis K."/>
            <person name="Ovchinnikova G."/>
            <person name="Pati A."/>
            <person name="Chen A."/>
            <person name="Palaniappan K."/>
            <person name="Hauser L."/>
            <person name="Chang Y.J."/>
            <person name="Jefferies C.C."/>
            <person name="Saunders E."/>
            <person name="Brettin T."/>
            <person name="Detter J.C."/>
            <person name="Han C."/>
            <person name="Chain P."/>
            <person name="Bristow J."/>
            <person name="Eisen J.A."/>
            <person name="Markowitz V."/>
            <person name="Hugenholtz P."/>
            <person name="Kyrpides N.C."/>
            <person name="Klenk H.P."/>
            <person name="Lapidus A."/>
        </authorList>
    </citation>
    <scope>NUCLEOTIDE SEQUENCE [LARGE SCALE GENOMIC DNA]</scope>
    <source>
        <strain evidence="11">ATCC BAA-8 / DSM 12333 / NBRC 16432</strain>
    </source>
</reference>
<comment type="similarity">
    <text evidence="1">Belongs to the IlvD/Edd family.</text>
</comment>
<dbReference type="FunFam" id="3.50.30.80:FF:000001">
    <property type="entry name" value="Dihydroxy-acid dehydratase"/>
    <property type="match status" value="1"/>
</dbReference>
<dbReference type="KEGG" id="bcv:Bcav_1490"/>
<dbReference type="InterPro" id="IPR020558">
    <property type="entry name" value="DiOHA_6PGluconate_deHydtase_CS"/>
</dbReference>
<dbReference type="InterPro" id="IPR037237">
    <property type="entry name" value="IlvD/EDD_N"/>
</dbReference>
<dbReference type="PANTHER" id="PTHR43661">
    <property type="entry name" value="D-XYLONATE DEHYDRATASE"/>
    <property type="match status" value="1"/>
</dbReference>
<dbReference type="AlphaFoldDB" id="C5C347"/>
<dbReference type="EMBL" id="CP001618">
    <property type="protein sequence ID" value="ACQ79746.1"/>
    <property type="molecule type" value="Genomic_DNA"/>
</dbReference>
<keyword evidence="3" id="KW-0479">Metal-binding</keyword>
<dbReference type="PANTHER" id="PTHR43661:SF3">
    <property type="entry name" value="D-XYLONATE DEHYDRATASE YAGF-RELATED"/>
    <property type="match status" value="1"/>
</dbReference>
<dbReference type="EC" id="4.2.1.9" evidence="10"/>
<evidence type="ECO:0000313" key="11">
    <source>
        <dbReference type="Proteomes" id="UP000007962"/>
    </source>
</evidence>
<dbReference type="InterPro" id="IPR000581">
    <property type="entry name" value="ILV_EDD_N"/>
</dbReference>
<gene>
    <name evidence="10" type="ordered locus">Bcav_1490</name>
</gene>
<protein>
    <submittedName>
        <fullName evidence="10">Dihydroxy-acid dehydratase</fullName>
        <ecNumber evidence="10">4.2.1.9</ecNumber>
    </submittedName>
</protein>
<organism evidence="10 11">
    <name type="scientific">Beutenbergia cavernae (strain ATCC BAA-8 / DSM 12333 / CCUG 43141 / JCM 11478 / NBRC 16432 / NCIMB 13614 / HKI 0122)</name>
    <dbReference type="NCBI Taxonomy" id="471853"/>
    <lineage>
        <taxon>Bacteria</taxon>
        <taxon>Bacillati</taxon>
        <taxon>Actinomycetota</taxon>
        <taxon>Actinomycetes</taxon>
        <taxon>Micrococcales</taxon>
        <taxon>Beutenbergiaceae</taxon>
        <taxon>Beutenbergia</taxon>
    </lineage>
</organism>
<dbReference type="PROSITE" id="PS00887">
    <property type="entry name" value="ILVD_EDD_2"/>
    <property type="match status" value="1"/>
</dbReference>
<keyword evidence="6 10" id="KW-0456">Lyase</keyword>
<keyword evidence="5" id="KW-0411">Iron-sulfur</keyword>
<dbReference type="PROSITE" id="PS00886">
    <property type="entry name" value="ILVD_EDD_1"/>
    <property type="match status" value="1"/>
</dbReference>
<evidence type="ECO:0000256" key="4">
    <source>
        <dbReference type="ARBA" id="ARBA00023004"/>
    </source>
</evidence>
<keyword evidence="4" id="KW-0408">Iron</keyword>
<dbReference type="Proteomes" id="UP000007962">
    <property type="component" value="Chromosome"/>
</dbReference>
<evidence type="ECO:0000259" key="8">
    <source>
        <dbReference type="Pfam" id="PF00920"/>
    </source>
</evidence>
<evidence type="ECO:0000256" key="7">
    <source>
        <dbReference type="ARBA" id="ARBA00023304"/>
    </source>
</evidence>
<dbReference type="HOGENOM" id="CLU_014271_4_2_11"/>
<evidence type="ECO:0000256" key="3">
    <source>
        <dbReference type="ARBA" id="ARBA00022723"/>
    </source>
</evidence>
<evidence type="ECO:0000313" key="10">
    <source>
        <dbReference type="EMBL" id="ACQ79746.1"/>
    </source>
</evidence>
<dbReference type="GO" id="GO:0009082">
    <property type="term" value="P:branched-chain amino acid biosynthetic process"/>
    <property type="evidence" value="ECO:0007669"/>
    <property type="project" value="UniProtKB-KW"/>
</dbReference>
<keyword evidence="11" id="KW-1185">Reference proteome</keyword>
<keyword evidence="2" id="KW-0001">2Fe-2S</keyword>
<dbReference type="InterPro" id="IPR042096">
    <property type="entry name" value="Dihydro-acid_dehy_C"/>
</dbReference>
<evidence type="ECO:0000256" key="5">
    <source>
        <dbReference type="ARBA" id="ARBA00023014"/>
    </source>
</evidence>
<dbReference type="GO" id="GO:0004160">
    <property type="term" value="F:dihydroxy-acid dehydratase activity"/>
    <property type="evidence" value="ECO:0007669"/>
    <property type="project" value="UniProtKB-EC"/>
</dbReference>
<dbReference type="STRING" id="471853.Bcav_1490"/>
<keyword evidence="7" id="KW-0100">Branched-chain amino acid biosynthesis</keyword>
<dbReference type="InterPro" id="IPR056740">
    <property type="entry name" value="ILV_EDD_C"/>
</dbReference>
<evidence type="ECO:0000256" key="1">
    <source>
        <dbReference type="ARBA" id="ARBA00006486"/>
    </source>
</evidence>
<evidence type="ECO:0000259" key="9">
    <source>
        <dbReference type="Pfam" id="PF24877"/>
    </source>
</evidence>
<dbReference type="Gene3D" id="3.50.30.80">
    <property type="entry name" value="IlvD/EDD C-terminal domain-like"/>
    <property type="match status" value="1"/>
</dbReference>
<feature type="domain" description="Dihydroxy-acid/6-phosphogluconate dehydratase N-terminal" evidence="8">
    <location>
        <begin position="31"/>
        <end position="331"/>
    </location>
</feature>
<dbReference type="GO" id="GO:0005829">
    <property type="term" value="C:cytosol"/>
    <property type="evidence" value="ECO:0007669"/>
    <property type="project" value="TreeGrafter"/>
</dbReference>
<dbReference type="GO" id="GO:0046872">
    <property type="term" value="F:metal ion binding"/>
    <property type="evidence" value="ECO:0007669"/>
    <property type="project" value="UniProtKB-KW"/>
</dbReference>
<accession>C5C347</accession>
<feature type="domain" description="Dihydroxy-acid/6-phosphogluconate dehydratase C-terminal" evidence="9">
    <location>
        <begin position="367"/>
        <end position="563"/>
    </location>
</feature>
<evidence type="ECO:0000256" key="2">
    <source>
        <dbReference type="ARBA" id="ARBA00022714"/>
    </source>
</evidence>
<dbReference type="SUPFAM" id="SSF143975">
    <property type="entry name" value="IlvD/EDD N-terminal domain-like"/>
    <property type="match status" value="1"/>
</dbReference>
<dbReference type="eggNOG" id="COG0129">
    <property type="taxonomic scope" value="Bacteria"/>
</dbReference>
<keyword evidence="7" id="KW-0028">Amino-acid biosynthesis</keyword>
<evidence type="ECO:0000256" key="6">
    <source>
        <dbReference type="ARBA" id="ARBA00023239"/>
    </source>
</evidence>
<dbReference type="Pfam" id="PF24877">
    <property type="entry name" value="ILV_EDD_C"/>
    <property type="match status" value="1"/>
</dbReference>
<dbReference type="RefSeq" id="WP_015881986.1">
    <property type="nucleotide sequence ID" value="NC_012669.1"/>
</dbReference>
<dbReference type="Pfam" id="PF00920">
    <property type="entry name" value="ILVD_EDD_N"/>
    <property type="match status" value="1"/>
</dbReference>
<dbReference type="GO" id="GO:0051537">
    <property type="term" value="F:2 iron, 2 sulfur cluster binding"/>
    <property type="evidence" value="ECO:0007669"/>
    <property type="project" value="UniProtKB-KW"/>
</dbReference>
<dbReference type="SUPFAM" id="SSF52016">
    <property type="entry name" value="LeuD/IlvD-like"/>
    <property type="match status" value="1"/>
</dbReference>